<evidence type="ECO:0000256" key="1">
    <source>
        <dbReference type="SAM" id="SignalP"/>
    </source>
</evidence>
<dbReference type="Proteomes" id="UP001319827">
    <property type="component" value="Chromosome"/>
</dbReference>
<sequence>MKPGWGRNILTGMFALLILFASSLAHGEDTLALTGDTLSDEQMSEARGGFSLPDGRVLYFDMEYLKLNTVINNDPGFGSTAGFVNGIRQSVKIDQDGIKFDMNILQAFNGGDQGAALANPDQINNIMVGNSFTDFFGLANTNLIAGNYNTASIVNIFNIRLGFFNAKDIGGFNPMEFMMR</sequence>
<accession>A0ABM8HSZ1</accession>
<gene>
    <name evidence="2" type="ORF">DESUT3_21430</name>
</gene>
<keyword evidence="1" id="KW-0732">Signal</keyword>
<proteinExistence type="predicted"/>
<reference evidence="2 3" key="2">
    <citation type="journal article" date="2021" name="Int. J. Syst. Evol. Microbiol.">
        <title>Isolation and Polyphasic Characterization of Desulfuromonas versatilis sp. Nov., an Electrogenic Bacteria Capable of Versatile Metabolism Isolated from a Graphene Oxide-Reducing Enrichment Culture.</title>
        <authorList>
            <person name="Xie L."/>
            <person name="Yoshida N."/>
            <person name="Ishii S."/>
            <person name="Meng L."/>
        </authorList>
    </citation>
    <scope>NUCLEOTIDE SEQUENCE [LARGE SCALE GENOMIC DNA]</scope>
    <source>
        <strain evidence="2 3">NIT-T3</strain>
    </source>
</reference>
<feature type="signal peptide" evidence="1">
    <location>
        <begin position="1"/>
        <end position="27"/>
    </location>
</feature>
<dbReference type="RefSeq" id="WP_221248504.1">
    <property type="nucleotide sequence ID" value="NZ_AP024355.1"/>
</dbReference>
<reference evidence="2 3" key="1">
    <citation type="journal article" date="2016" name="C (Basel)">
        <title>Selective Growth of and Electricity Production by Marine Exoelectrogenic Bacteria in Self-Aggregated Hydrogel of Microbially Reduced Graphene Oxide.</title>
        <authorList>
            <person name="Yoshida N."/>
            <person name="Goto Y."/>
            <person name="Miyata Y."/>
        </authorList>
    </citation>
    <scope>NUCLEOTIDE SEQUENCE [LARGE SCALE GENOMIC DNA]</scope>
    <source>
        <strain evidence="2 3">NIT-T3</strain>
    </source>
</reference>
<keyword evidence="3" id="KW-1185">Reference proteome</keyword>
<name>A0ABM8HSZ1_9BACT</name>
<evidence type="ECO:0008006" key="4">
    <source>
        <dbReference type="Google" id="ProtNLM"/>
    </source>
</evidence>
<evidence type="ECO:0000313" key="3">
    <source>
        <dbReference type="Proteomes" id="UP001319827"/>
    </source>
</evidence>
<feature type="chain" id="PRO_5046411292" description="PEP-CTERM sorting domain-containing protein" evidence="1">
    <location>
        <begin position="28"/>
        <end position="180"/>
    </location>
</feature>
<protein>
    <recommendedName>
        <fullName evidence="4">PEP-CTERM sorting domain-containing protein</fullName>
    </recommendedName>
</protein>
<evidence type="ECO:0000313" key="2">
    <source>
        <dbReference type="EMBL" id="BCR05074.1"/>
    </source>
</evidence>
<organism evidence="2 3">
    <name type="scientific">Desulfuromonas versatilis</name>
    <dbReference type="NCBI Taxonomy" id="2802975"/>
    <lineage>
        <taxon>Bacteria</taxon>
        <taxon>Pseudomonadati</taxon>
        <taxon>Thermodesulfobacteriota</taxon>
        <taxon>Desulfuromonadia</taxon>
        <taxon>Desulfuromonadales</taxon>
        <taxon>Desulfuromonadaceae</taxon>
        <taxon>Desulfuromonas</taxon>
    </lineage>
</organism>
<dbReference type="EMBL" id="AP024355">
    <property type="protein sequence ID" value="BCR05074.1"/>
    <property type="molecule type" value="Genomic_DNA"/>
</dbReference>